<dbReference type="Pfam" id="PF01494">
    <property type="entry name" value="FAD_binding_3"/>
    <property type="match status" value="1"/>
</dbReference>
<comment type="caution">
    <text evidence="5">The sequence shown here is derived from an EMBL/GenBank/DDBJ whole genome shotgun (WGS) entry which is preliminary data.</text>
</comment>
<evidence type="ECO:0000256" key="3">
    <source>
        <dbReference type="ARBA" id="ARBA00022827"/>
    </source>
</evidence>
<dbReference type="Pfam" id="PF21274">
    <property type="entry name" value="Rng_hyd_C"/>
    <property type="match status" value="1"/>
</dbReference>
<dbReference type="SUPFAM" id="SSF51905">
    <property type="entry name" value="FAD/NAD(P)-binding domain"/>
    <property type="match status" value="1"/>
</dbReference>
<comment type="cofactor">
    <cofactor evidence="1">
        <name>FAD</name>
        <dbReference type="ChEBI" id="CHEBI:57692"/>
    </cofactor>
</comment>
<evidence type="ECO:0000259" key="4">
    <source>
        <dbReference type="Pfam" id="PF01494"/>
    </source>
</evidence>
<keyword evidence="2" id="KW-0285">Flavoprotein</keyword>
<dbReference type="EMBL" id="BSOB01000001">
    <property type="protein sequence ID" value="GLQ91099.1"/>
    <property type="molecule type" value="Genomic_DNA"/>
</dbReference>
<gene>
    <name evidence="5" type="ORF">GCM10007901_00490</name>
</gene>
<proteinExistence type="predicted"/>
<evidence type="ECO:0000313" key="6">
    <source>
        <dbReference type="Proteomes" id="UP001156670"/>
    </source>
</evidence>
<organism evidence="5 6">
    <name type="scientific">Dyella acidisoli</name>
    <dbReference type="NCBI Taxonomy" id="1867834"/>
    <lineage>
        <taxon>Bacteria</taxon>
        <taxon>Pseudomonadati</taxon>
        <taxon>Pseudomonadota</taxon>
        <taxon>Gammaproteobacteria</taxon>
        <taxon>Lysobacterales</taxon>
        <taxon>Rhodanobacteraceae</taxon>
        <taxon>Dyella</taxon>
    </lineage>
</organism>
<dbReference type="PANTHER" id="PTHR43004">
    <property type="entry name" value="TRK SYSTEM POTASSIUM UPTAKE PROTEIN"/>
    <property type="match status" value="1"/>
</dbReference>
<keyword evidence="6" id="KW-1185">Reference proteome</keyword>
<dbReference type="PANTHER" id="PTHR43004:SF19">
    <property type="entry name" value="BINDING MONOOXYGENASE, PUTATIVE (JCVI)-RELATED"/>
    <property type="match status" value="1"/>
</dbReference>
<dbReference type="Gene3D" id="3.50.50.60">
    <property type="entry name" value="FAD/NAD(P)-binding domain"/>
    <property type="match status" value="1"/>
</dbReference>
<keyword evidence="3" id="KW-0274">FAD</keyword>
<evidence type="ECO:0000256" key="1">
    <source>
        <dbReference type="ARBA" id="ARBA00001974"/>
    </source>
</evidence>
<name>A0ABQ5XL03_9GAMM</name>
<accession>A0ABQ5XL03</accession>
<evidence type="ECO:0000313" key="5">
    <source>
        <dbReference type="EMBL" id="GLQ91099.1"/>
    </source>
</evidence>
<dbReference type="InterPro" id="IPR036188">
    <property type="entry name" value="FAD/NAD-bd_sf"/>
</dbReference>
<feature type="domain" description="FAD-binding" evidence="4">
    <location>
        <begin position="6"/>
        <end position="331"/>
    </location>
</feature>
<dbReference type="Gene3D" id="3.30.70.2450">
    <property type="match status" value="1"/>
</dbReference>
<protein>
    <recommendedName>
        <fullName evidence="4">FAD-binding domain-containing protein</fullName>
    </recommendedName>
</protein>
<sequence length="489" mass="53371">MAMIEHDVLIVGGGPTGLMLAGELALARIDVAVVERRVNQDVAGLRARGLHSRTIEVLDQRGIADRFLSQGQSLQVVHFHIPLNISDFPTRHNYVLALSQKHFERILAHWVDELAVPIYREREVTGFVQDDTGVDIELSDGNSLRAKYLVGCDGGRSLIRKTAGIEFPGLDPTTSWLIAEAEMSEEPEWGFRHDAVGTHAIGKSEDAKRVCVVLTEQQIEAASEPTLLDVSEALIAVYGTDYGIHSATCISRFTDMTRQAATYREGRVLLAGDAAHVHPPLGGQGLNVGVQDAVNLGWKLAQVVNRTSPQSLLDTYHAERHPVAARVLRNTMAHVALRRPDDRTKVLGGYFSELLSMDEPRKRMAAEMSGLDIHYNLGAGHPLLGRRMPDLDLITTNGPLRVFALLHNARPVLINFAEPGDFDITPWADRVQLIDAKYIGTWELPALGVVAAPVAVLIRPDGHVAWVGDASKGGLTDALTTWFGVPAVA</sequence>
<dbReference type="InterPro" id="IPR002938">
    <property type="entry name" value="FAD-bd"/>
</dbReference>
<evidence type="ECO:0000256" key="2">
    <source>
        <dbReference type="ARBA" id="ARBA00022630"/>
    </source>
</evidence>
<dbReference type="PRINTS" id="PR00420">
    <property type="entry name" value="RNGMNOXGNASE"/>
</dbReference>
<dbReference type="InterPro" id="IPR050641">
    <property type="entry name" value="RIFMO-like"/>
</dbReference>
<dbReference type="Gene3D" id="3.40.30.120">
    <property type="match status" value="1"/>
</dbReference>
<dbReference type="RefSeq" id="WP_284318877.1">
    <property type="nucleotide sequence ID" value="NZ_BSOB01000001.1"/>
</dbReference>
<dbReference type="Proteomes" id="UP001156670">
    <property type="component" value="Unassembled WGS sequence"/>
</dbReference>
<dbReference type="NCBIfam" id="NF005303">
    <property type="entry name" value="PRK06834.1"/>
    <property type="match status" value="1"/>
</dbReference>
<reference evidence="6" key="1">
    <citation type="journal article" date="2019" name="Int. J. Syst. Evol. Microbiol.">
        <title>The Global Catalogue of Microorganisms (GCM) 10K type strain sequencing project: providing services to taxonomists for standard genome sequencing and annotation.</title>
        <authorList>
            <consortium name="The Broad Institute Genomics Platform"/>
            <consortium name="The Broad Institute Genome Sequencing Center for Infectious Disease"/>
            <person name="Wu L."/>
            <person name="Ma J."/>
        </authorList>
    </citation>
    <scope>NUCLEOTIDE SEQUENCE [LARGE SCALE GENOMIC DNA]</scope>
    <source>
        <strain evidence="6">NBRC 111980</strain>
    </source>
</reference>